<feature type="short sequence motif" description="DGA/G" evidence="2">
    <location>
        <begin position="183"/>
        <end position="185"/>
    </location>
</feature>
<feature type="active site" description="Nucleophile" evidence="2">
    <location>
        <position position="60"/>
    </location>
</feature>
<protein>
    <submittedName>
        <fullName evidence="4">Phospholipase, patatin family</fullName>
    </submittedName>
</protein>
<feature type="domain" description="PNPLA" evidence="3">
    <location>
        <begin position="27"/>
        <end position="196"/>
    </location>
</feature>
<dbReference type="EMBL" id="ACOP02000071">
    <property type="protein sequence ID" value="EEU95842.1"/>
    <property type="molecule type" value="Genomic_DNA"/>
</dbReference>
<reference evidence="4" key="1">
    <citation type="submission" date="2009-08" db="EMBL/GenBank/DDBJ databases">
        <authorList>
            <person name="Weinstock G."/>
            <person name="Sodergren E."/>
            <person name="Clifton S."/>
            <person name="Fulton L."/>
            <person name="Fulton B."/>
            <person name="Courtney L."/>
            <person name="Fronick C."/>
            <person name="Harrison M."/>
            <person name="Strong C."/>
            <person name="Farmer C."/>
            <person name="Delahaunty K."/>
            <person name="Markovic C."/>
            <person name="Hall O."/>
            <person name="Minx P."/>
            <person name="Tomlinson C."/>
            <person name="Mitreva M."/>
            <person name="Nelson J."/>
            <person name="Hou S."/>
            <person name="Wollam A."/>
            <person name="Pepin K.H."/>
            <person name="Johnson M."/>
            <person name="Bhonagiri V."/>
            <person name="Nash W.E."/>
            <person name="Warren W."/>
            <person name="Chinwalla A."/>
            <person name="Mardis E.R."/>
            <person name="Wilson R.K."/>
        </authorList>
    </citation>
    <scope>NUCLEOTIDE SEQUENCE [LARGE SCALE GENOMIC DNA]</scope>
    <source>
        <strain evidence="4">A2-165</strain>
    </source>
</reference>
<comment type="caution">
    <text evidence="4">The sequence shown here is derived from an EMBL/GenBank/DDBJ whole genome shotgun (WGS) entry which is preliminary data.</text>
</comment>
<dbReference type="Proteomes" id="UP000004619">
    <property type="component" value="Unassembled WGS sequence"/>
</dbReference>
<dbReference type="SUPFAM" id="SSF52151">
    <property type="entry name" value="FabD/lysophospholipase-like"/>
    <property type="match status" value="1"/>
</dbReference>
<evidence type="ECO:0000256" key="1">
    <source>
        <dbReference type="ARBA" id="ARBA00023098"/>
    </source>
</evidence>
<dbReference type="eggNOG" id="COG4667">
    <property type="taxonomic scope" value="Bacteria"/>
</dbReference>
<dbReference type="STRING" id="411483.FAEPRAA2165_02521"/>
<dbReference type="GO" id="GO:0016787">
    <property type="term" value="F:hydrolase activity"/>
    <property type="evidence" value="ECO:0007669"/>
    <property type="project" value="UniProtKB-UniRule"/>
</dbReference>
<dbReference type="Gene3D" id="3.40.1090.10">
    <property type="entry name" value="Cytosolic phospholipase A2 catalytic domain"/>
    <property type="match status" value="2"/>
</dbReference>
<dbReference type="CDD" id="cd07208">
    <property type="entry name" value="Pat_hypo_Ecoli_yjju_like"/>
    <property type="match status" value="1"/>
</dbReference>
<evidence type="ECO:0000313" key="4">
    <source>
        <dbReference type="EMBL" id="EEU95842.1"/>
    </source>
</evidence>
<dbReference type="Pfam" id="PF01734">
    <property type="entry name" value="Patatin"/>
    <property type="match status" value="1"/>
</dbReference>
<dbReference type="AlphaFoldDB" id="C7H882"/>
<keyword evidence="1 2" id="KW-0443">Lipid metabolism</keyword>
<evidence type="ECO:0000259" key="3">
    <source>
        <dbReference type="PROSITE" id="PS51635"/>
    </source>
</evidence>
<feature type="short sequence motif" description="GXSXG" evidence="2">
    <location>
        <begin position="58"/>
        <end position="62"/>
    </location>
</feature>
<keyword evidence="5" id="KW-1185">Reference proteome</keyword>
<evidence type="ECO:0000313" key="5">
    <source>
        <dbReference type="Proteomes" id="UP000004619"/>
    </source>
</evidence>
<dbReference type="PATRIC" id="fig|411483.3.peg.1991"/>
<keyword evidence="2" id="KW-0442">Lipid degradation</keyword>
<gene>
    <name evidence="4" type="ORF">FAEPRAA2165_02521</name>
</gene>
<dbReference type="InterPro" id="IPR045943">
    <property type="entry name" value="DUF6363"/>
</dbReference>
<name>C7H882_FAED2</name>
<feature type="short sequence motif" description="GXGXXG" evidence="2">
    <location>
        <begin position="31"/>
        <end position="36"/>
    </location>
</feature>
<dbReference type="HOGENOM" id="CLU_048271_1_0_9"/>
<dbReference type="GO" id="GO:0016042">
    <property type="term" value="P:lipid catabolic process"/>
    <property type="evidence" value="ECO:0007669"/>
    <property type="project" value="UniProtKB-UniRule"/>
</dbReference>
<evidence type="ECO:0000256" key="2">
    <source>
        <dbReference type="PROSITE-ProRule" id="PRU01161"/>
    </source>
</evidence>
<keyword evidence="2" id="KW-0378">Hydrolase</keyword>
<feature type="active site" description="Proton acceptor" evidence="2">
    <location>
        <position position="183"/>
    </location>
</feature>
<organism evidence="4 5">
    <name type="scientific">Faecalibacterium duncaniae (strain DSM 17677 / JCM 31915 / A2-165)</name>
    <name type="common">Faecalibacterium prausnitzii</name>
    <dbReference type="NCBI Taxonomy" id="411483"/>
    <lineage>
        <taxon>Bacteria</taxon>
        <taxon>Bacillati</taxon>
        <taxon>Bacillota</taxon>
        <taxon>Clostridia</taxon>
        <taxon>Eubacteriales</taxon>
        <taxon>Oscillospiraceae</taxon>
        <taxon>Faecalibacterium</taxon>
    </lineage>
</organism>
<sequence>MSISRRPVILGGKWNETMEEQTMKYGVIDVGGGLRGIYGAGVLDRCLEEDLRFDLCIGVSAGSANMTSYLAGQHGRNKPFYDEYSFRREYMSVHNLIRKHSYLDLGYVYGTLSNAGGENPLDYAALARSPAELCVVAANAQNGEAQYFTKADLHPDDYRILMASCCIPVIDQPCIIDGVPYFDGGLADPVPLEWAFAHGCDRVALILTKPMGLVRSDALDEHLAHLLQSHYPAAAEGLRRRAWRYNTAVQRARELERQGLVCIIAPDSTEGMSTLTKNRAGLEKMYAKGKQDAEALVRWMQNTKQDESVGTWR</sequence>
<dbReference type="InterPro" id="IPR002641">
    <property type="entry name" value="PNPLA_dom"/>
</dbReference>
<dbReference type="InterPro" id="IPR016035">
    <property type="entry name" value="Acyl_Trfase/lysoPLipase"/>
</dbReference>
<proteinExistence type="predicted"/>
<dbReference type="PROSITE" id="PS51635">
    <property type="entry name" value="PNPLA"/>
    <property type="match status" value="1"/>
</dbReference>
<accession>C7H882</accession>
<dbReference type="Pfam" id="PF19890">
    <property type="entry name" value="DUF6363"/>
    <property type="match status" value="1"/>
</dbReference>
<dbReference type="InterPro" id="IPR037483">
    <property type="entry name" value="YjjU-like"/>
</dbReference>